<sequence length="79" mass="9291">MTKQQVKYLLLANNAETPRRMCREGYDVEESPRRLLVRFVYTYEYGDIRGLSSFPIIHIFKCNAGKNIDFVLEPPLFAF</sequence>
<accession>A0A9D1HN67</accession>
<proteinExistence type="predicted"/>
<gene>
    <name evidence="1" type="ORF">IAD15_06790</name>
</gene>
<evidence type="ECO:0000313" key="2">
    <source>
        <dbReference type="Proteomes" id="UP000824175"/>
    </source>
</evidence>
<evidence type="ECO:0000313" key="1">
    <source>
        <dbReference type="EMBL" id="HIU13760.1"/>
    </source>
</evidence>
<dbReference type="EMBL" id="DVMJ01000056">
    <property type="protein sequence ID" value="HIU13760.1"/>
    <property type="molecule type" value="Genomic_DNA"/>
</dbReference>
<dbReference type="Proteomes" id="UP000824175">
    <property type="component" value="Unassembled WGS sequence"/>
</dbReference>
<comment type="caution">
    <text evidence="1">The sequence shown here is derived from an EMBL/GenBank/DDBJ whole genome shotgun (WGS) entry which is preliminary data.</text>
</comment>
<reference evidence="1" key="2">
    <citation type="journal article" date="2021" name="PeerJ">
        <title>Extensive microbial diversity within the chicken gut microbiome revealed by metagenomics and culture.</title>
        <authorList>
            <person name="Gilroy R."/>
            <person name="Ravi A."/>
            <person name="Getino M."/>
            <person name="Pursley I."/>
            <person name="Horton D.L."/>
            <person name="Alikhan N.F."/>
            <person name="Baker D."/>
            <person name="Gharbi K."/>
            <person name="Hall N."/>
            <person name="Watson M."/>
            <person name="Adriaenssens E.M."/>
            <person name="Foster-Nyarko E."/>
            <person name="Jarju S."/>
            <person name="Secka A."/>
            <person name="Antonio M."/>
            <person name="Oren A."/>
            <person name="Chaudhuri R.R."/>
            <person name="La Ragione R."/>
            <person name="Hildebrand F."/>
            <person name="Pallen M.J."/>
        </authorList>
    </citation>
    <scope>NUCLEOTIDE SEQUENCE</scope>
    <source>
        <strain evidence="1">CHK195-11698</strain>
    </source>
</reference>
<protein>
    <submittedName>
        <fullName evidence="1">Uncharacterized protein</fullName>
    </submittedName>
</protein>
<reference evidence="1" key="1">
    <citation type="submission" date="2020-10" db="EMBL/GenBank/DDBJ databases">
        <authorList>
            <person name="Gilroy R."/>
        </authorList>
    </citation>
    <scope>NUCLEOTIDE SEQUENCE</scope>
    <source>
        <strain evidence="1">CHK195-11698</strain>
    </source>
</reference>
<dbReference type="AlphaFoldDB" id="A0A9D1HN67"/>
<organism evidence="1 2">
    <name type="scientific">Candidatus Fimiplasma intestinipullorum</name>
    <dbReference type="NCBI Taxonomy" id="2840825"/>
    <lineage>
        <taxon>Bacteria</taxon>
        <taxon>Bacillati</taxon>
        <taxon>Bacillota</taxon>
        <taxon>Clostridia</taxon>
        <taxon>Eubacteriales</taxon>
        <taxon>Candidatus Fimiplasma</taxon>
    </lineage>
</organism>
<name>A0A9D1HN67_9FIRM</name>